<proteinExistence type="predicted"/>
<keyword evidence="4" id="KW-1185">Reference proteome</keyword>
<organism evidence="3 4">
    <name type="scientific">Azospira inquinata</name>
    <dbReference type="NCBI Taxonomy" id="2785627"/>
    <lineage>
        <taxon>Bacteria</taxon>
        <taxon>Pseudomonadati</taxon>
        <taxon>Pseudomonadota</taxon>
        <taxon>Betaproteobacteria</taxon>
        <taxon>Rhodocyclales</taxon>
        <taxon>Rhodocyclaceae</taxon>
        <taxon>Azospira</taxon>
    </lineage>
</organism>
<dbReference type="PANTHER" id="PTHR31528:SF3">
    <property type="entry name" value="THIAMINE BIOSYNTHESIS PROTEIN HI_0357-RELATED"/>
    <property type="match status" value="1"/>
</dbReference>
<dbReference type="PROSITE" id="PS51257">
    <property type="entry name" value="PROKAR_LIPOPROTEIN"/>
    <property type="match status" value="1"/>
</dbReference>
<dbReference type="GO" id="GO:0009228">
    <property type="term" value="P:thiamine biosynthetic process"/>
    <property type="evidence" value="ECO:0007669"/>
    <property type="project" value="InterPro"/>
</dbReference>
<evidence type="ECO:0000313" key="4">
    <source>
        <dbReference type="Proteomes" id="UP000683428"/>
    </source>
</evidence>
<accession>A0A975XTW2</accession>
<evidence type="ECO:0000256" key="1">
    <source>
        <dbReference type="SAM" id="SignalP"/>
    </source>
</evidence>
<feature type="signal peptide" evidence="1">
    <location>
        <begin position="1"/>
        <end position="30"/>
    </location>
</feature>
<dbReference type="Pfam" id="PF09084">
    <property type="entry name" value="NMT1"/>
    <property type="match status" value="1"/>
</dbReference>
<dbReference type="Proteomes" id="UP000683428">
    <property type="component" value="Chromosome"/>
</dbReference>
<dbReference type="PANTHER" id="PTHR31528">
    <property type="entry name" value="4-AMINO-5-HYDROXYMETHYL-2-METHYLPYRIMIDINE PHOSPHATE SYNTHASE THI11-RELATED"/>
    <property type="match status" value="1"/>
</dbReference>
<dbReference type="InterPro" id="IPR015168">
    <property type="entry name" value="SsuA/THI5"/>
</dbReference>
<evidence type="ECO:0000313" key="3">
    <source>
        <dbReference type="EMBL" id="QWT48152.1"/>
    </source>
</evidence>
<dbReference type="RefSeq" id="WP_216129577.1">
    <property type="nucleotide sequence ID" value="NZ_CP064782.1"/>
</dbReference>
<dbReference type="InterPro" id="IPR027939">
    <property type="entry name" value="NMT1/THI5"/>
</dbReference>
<gene>
    <name evidence="3" type="ORF">Azoinq_09755</name>
</gene>
<dbReference type="KEGG" id="aiq:Azoinq_09755"/>
<dbReference type="EMBL" id="CP064782">
    <property type="protein sequence ID" value="QWT48152.1"/>
    <property type="molecule type" value="Genomic_DNA"/>
</dbReference>
<reference evidence="3" key="1">
    <citation type="submission" date="2020-11" db="EMBL/GenBank/DDBJ databases">
        <title>Azospira inquinata sp. nov.</title>
        <authorList>
            <person name="Moe W.M."/>
            <person name="Mikes M.C."/>
        </authorList>
    </citation>
    <scope>NUCLEOTIDE SEQUENCE</scope>
    <source>
        <strain evidence="3">Azo-3</strain>
    </source>
</reference>
<name>A0A975XTW2_9RHOO</name>
<keyword evidence="1" id="KW-0732">Signal</keyword>
<sequence>MKPNRLLPRFASKLLAGALLAAGCVLPSFAADKLVLGTNWFAQAEHGGFYQALATGIYKKYGLDVSIKMGGPQVNGIQTLAGKNIDLWMGYDFQTLKAVEQGVPVTTIAAFFQKDPQGILAHPGVKSFAELKGKPLFIAQGSETTFWPWLKAEYGLTDQQKKPYLFSITPFLADKNSAQQGYITSEPYAMEQAGVKPAVLLMADHGYPPYASTLVVLKSTVEAKPDALARFVKASAEGWVSYLANPAPANALIKKDNPKMTDAQLAFGLAQMKKYALVTGGDAASHGIGVMTDARWKQTFQAMVKTGLLPANVDYKQAYTLKFVQGLPLPKN</sequence>
<evidence type="ECO:0000259" key="2">
    <source>
        <dbReference type="Pfam" id="PF09084"/>
    </source>
</evidence>
<feature type="domain" description="SsuA/THI5-like" evidence="2">
    <location>
        <begin position="44"/>
        <end position="248"/>
    </location>
</feature>
<dbReference type="AlphaFoldDB" id="A0A975XTW2"/>
<protein>
    <submittedName>
        <fullName evidence="3">ABC transporter substrate-binding protein</fullName>
    </submittedName>
</protein>
<feature type="chain" id="PRO_5037884843" evidence="1">
    <location>
        <begin position="31"/>
        <end position="332"/>
    </location>
</feature>